<protein>
    <submittedName>
        <fullName evidence="2">Type IV pilin PilA</fullName>
    </submittedName>
</protein>
<keyword evidence="3" id="KW-1185">Reference proteome</keyword>
<feature type="transmembrane region" description="Helical" evidence="1">
    <location>
        <begin position="12"/>
        <end position="33"/>
    </location>
</feature>
<dbReference type="AlphaFoldDB" id="A0A2L2XEU8"/>
<keyword evidence="1" id="KW-1133">Transmembrane helix</keyword>
<comment type="caution">
    <text evidence="2">The sequence shown here is derived from an EMBL/GenBank/DDBJ whole genome shotgun (WGS) entry which is preliminary data.</text>
</comment>
<sequence length="130" mass="14622">MKWLHNNKGLTLVELLVAMSVLVILTIAFTAFFGQNITSISESGQKSKATAEAEKKLERLHHSMDDYDSDPEYVSSENVLTKNPNRDRNFSVDQVTYVDGEIQGYKVTVVVFYKNGERHVTMTSFIEGGT</sequence>
<organism evidence="2 3">
    <name type="scientific">Desulfocucumis palustris</name>
    <dbReference type="NCBI Taxonomy" id="1898651"/>
    <lineage>
        <taxon>Bacteria</taxon>
        <taxon>Bacillati</taxon>
        <taxon>Bacillota</taxon>
        <taxon>Clostridia</taxon>
        <taxon>Eubacteriales</taxon>
        <taxon>Desulfocucumaceae</taxon>
        <taxon>Desulfocucumis</taxon>
    </lineage>
</organism>
<keyword evidence="1" id="KW-0472">Membrane</keyword>
<dbReference type="EMBL" id="BFAV01000045">
    <property type="protein sequence ID" value="GBF32766.1"/>
    <property type="molecule type" value="Genomic_DNA"/>
</dbReference>
<dbReference type="Pfam" id="PF07963">
    <property type="entry name" value="N_methyl"/>
    <property type="match status" value="1"/>
</dbReference>
<evidence type="ECO:0000313" key="2">
    <source>
        <dbReference type="EMBL" id="GBF32766.1"/>
    </source>
</evidence>
<dbReference type="RefSeq" id="WP_104371239.1">
    <property type="nucleotide sequence ID" value="NZ_BFAV01000045.1"/>
</dbReference>
<evidence type="ECO:0000313" key="3">
    <source>
        <dbReference type="Proteomes" id="UP000239549"/>
    </source>
</evidence>
<reference evidence="3" key="1">
    <citation type="submission" date="2018-02" db="EMBL/GenBank/DDBJ databases">
        <title>Genome sequence of Desulfocucumis palustris strain NAW-5.</title>
        <authorList>
            <person name="Watanabe M."/>
            <person name="Kojima H."/>
            <person name="Fukui M."/>
        </authorList>
    </citation>
    <scope>NUCLEOTIDE SEQUENCE [LARGE SCALE GENOMIC DNA]</scope>
    <source>
        <strain evidence="3">NAW-5</strain>
    </source>
</reference>
<gene>
    <name evidence="2" type="ORF">DCCM_0962</name>
</gene>
<dbReference type="InterPro" id="IPR012902">
    <property type="entry name" value="N_methyl_site"/>
</dbReference>
<evidence type="ECO:0000256" key="1">
    <source>
        <dbReference type="SAM" id="Phobius"/>
    </source>
</evidence>
<name>A0A2L2XEU8_9FIRM</name>
<keyword evidence="1" id="KW-0812">Transmembrane</keyword>
<dbReference type="OrthoDB" id="1808864at2"/>
<accession>A0A2L2XEU8</accession>
<dbReference type="NCBIfam" id="TIGR02532">
    <property type="entry name" value="IV_pilin_GFxxxE"/>
    <property type="match status" value="1"/>
</dbReference>
<proteinExistence type="predicted"/>
<dbReference type="PROSITE" id="PS00409">
    <property type="entry name" value="PROKAR_NTER_METHYL"/>
    <property type="match status" value="1"/>
</dbReference>
<dbReference type="Proteomes" id="UP000239549">
    <property type="component" value="Unassembled WGS sequence"/>
</dbReference>